<reference evidence="8 9" key="1">
    <citation type="submission" date="2024-01" db="EMBL/GenBank/DDBJ databases">
        <authorList>
            <person name="Allen C."/>
            <person name="Tagirdzhanova G."/>
        </authorList>
    </citation>
    <scope>NUCLEOTIDE SEQUENCE [LARGE SCALE GENOMIC DNA]</scope>
</reference>
<sequence length="645" mass="70179">MADTTTEPTGVEPWWQNDRFSALDTPQSSDLGQPTLLASECSSNSGLTDWVPQFNIADWMAWDWDWMNTGLPLNREGWDNMLHDTPGRYDGHAHNAMAIEPMSMPPVSGTITSSTNMAFTEMPMSIEHPHLNGLGPGLPFEQPPPTVQKDRSHSWKRAPTAGAMFFTFSRVSAEDMDILVSENSGHVASLFDEAYRKMAEGVRNACSGNGNGNGNGNDSDSGSGSGSGAHFIPERAEFDSFPSRQVLDAFIQLYFEYFQHLFPLVHQPTFHSARTHWILVLAVASIGCRYSKASLSSSYAYALSQLLRICISYTIQVDKTSIRASWLTIAMMLNQISMMYSGDRRLLEMGLATGNSTESPPASLAAVLGGLLDGRQVLHHVGNFGRLAIVHAIYQTTFDVRAQTANPLLDVLLEEILSATAAASTATATSAMNGRGMALLQSQHSPSSWRLETSVIASAYHVSLVSIVPVSDLLAFVSSTATTAEKTAAEAELRAWMADNGGRTARRAAVRACITFTLIRERPCHGFYEPVALLMSTLTLWVFNRLSTLLLSSVTNSGTSGNAASSSSAQVTLRLDQAWTAESERAWLEAKNENVRGYLTDVGNIKDAKFRRKLLEVACNALSAMPAWGLSHGFADFLSLLKEAA</sequence>
<dbReference type="EMBL" id="CAWUHC010000031">
    <property type="protein sequence ID" value="CAK7220660.1"/>
    <property type="molecule type" value="Genomic_DNA"/>
</dbReference>
<keyword evidence="1" id="KW-0479">Metal-binding</keyword>
<dbReference type="Proteomes" id="UP001642406">
    <property type="component" value="Unassembled WGS sequence"/>
</dbReference>
<evidence type="ECO:0000256" key="5">
    <source>
        <dbReference type="ARBA" id="ARBA00023242"/>
    </source>
</evidence>
<evidence type="ECO:0000313" key="9">
    <source>
        <dbReference type="Proteomes" id="UP001642406"/>
    </source>
</evidence>
<keyword evidence="4" id="KW-0804">Transcription</keyword>
<keyword evidence="9" id="KW-1185">Reference proteome</keyword>
<accession>A0ABP0BLZ9</accession>
<feature type="region of interest" description="Disordered" evidence="6">
    <location>
        <begin position="208"/>
        <end position="227"/>
    </location>
</feature>
<evidence type="ECO:0000256" key="6">
    <source>
        <dbReference type="SAM" id="MobiDB-lite"/>
    </source>
</evidence>
<keyword evidence="2" id="KW-0862">Zinc</keyword>
<name>A0ABP0BLZ9_9PEZI</name>
<evidence type="ECO:0000313" key="8">
    <source>
        <dbReference type="EMBL" id="CAK7220660.1"/>
    </source>
</evidence>
<evidence type="ECO:0000256" key="4">
    <source>
        <dbReference type="ARBA" id="ARBA00023163"/>
    </source>
</evidence>
<keyword evidence="5" id="KW-0539">Nucleus</keyword>
<feature type="domain" description="Xylanolytic transcriptional activator regulatory" evidence="7">
    <location>
        <begin position="251"/>
        <end position="318"/>
    </location>
</feature>
<keyword evidence="3" id="KW-0805">Transcription regulation</keyword>
<proteinExistence type="predicted"/>
<evidence type="ECO:0000259" key="7">
    <source>
        <dbReference type="Pfam" id="PF04082"/>
    </source>
</evidence>
<evidence type="ECO:0000256" key="1">
    <source>
        <dbReference type="ARBA" id="ARBA00022723"/>
    </source>
</evidence>
<comment type="caution">
    <text evidence="8">The sequence shown here is derived from an EMBL/GenBank/DDBJ whole genome shotgun (WGS) entry which is preliminary data.</text>
</comment>
<dbReference type="PANTHER" id="PTHR47660:SF7">
    <property type="entry name" value="TRANSCRIPTION FACTOR WITH C2H2 AND ZN(2)-CYS(6) DNA BINDING DOMAIN (EUROFUNG)"/>
    <property type="match status" value="1"/>
</dbReference>
<dbReference type="CDD" id="cd12148">
    <property type="entry name" value="fungal_TF_MHR"/>
    <property type="match status" value="1"/>
</dbReference>
<evidence type="ECO:0000256" key="3">
    <source>
        <dbReference type="ARBA" id="ARBA00023015"/>
    </source>
</evidence>
<evidence type="ECO:0000256" key="2">
    <source>
        <dbReference type="ARBA" id="ARBA00022833"/>
    </source>
</evidence>
<feature type="region of interest" description="Disordered" evidence="6">
    <location>
        <begin position="1"/>
        <end position="28"/>
    </location>
</feature>
<organism evidence="8 9">
    <name type="scientific">Sporothrix bragantina</name>
    <dbReference type="NCBI Taxonomy" id="671064"/>
    <lineage>
        <taxon>Eukaryota</taxon>
        <taxon>Fungi</taxon>
        <taxon>Dikarya</taxon>
        <taxon>Ascomycota</taxon>
        <taxon>Pezizomycotina</taxon>
        <taxon>Sordariomycetes</taxon>
        <taxon>Sordariomycetidae</taxon>
        <taxon>Ophiostomatales</taxon>
        <taxon>Ophiostomataceae</taxon>
        <taxon>Sporothrix</taxon>
    </lineage>
</organism>
<dbReference type="Pfam" id="PF04082">
    <property type="entry name" value="Fungal_trans"/>
    <property type="match status" value="1"/>
</dbReference>
<protein>
    <recommendedName>
        <fullName evidence="7">Xylanolytic transcriptional activator regulatory domain-containing protein</fullName>
    </recommendedName>
</protein>
<dbReference type="InterPro" id="IPR007219">
    <property type="entry name" value="XnlR_reg_dom"/>
</dbReference>
<dbReference type="PANTHER" id="PTHR47660">
    <property type="entry name" value="TRANSCRIPTION FACTOR WITH C2H2 AND ZN(2)-CYS(6) DNA BINDING DOMAIN (EUROFUNG)-RELATED-RELATED"/>
    <property type="match status" value="1"/>
</dbReference>
<gene>
    <name evidence="8" type="ORF">SBRCBS47491_004263</name>
</gene>